<reference evidence="4" key="1">
    <citation type="journal article" date="2011" name="PLoS Biol.">
        <title>Gene gain and loss during evolution of obligate parasitism in the white rust pathogen of Arabidopsis thaliana.</title>
        <authorList>
            <person name="Kemen E."/>
            <person name="Gardiner A."/>
            <person name="Schultz-Larsen T."/>
            <person name="Kemen A.C."/>
            <person name="Balmuth A.L."/>
            <person name="Robert-Seilaniantz A."/>
            <person name="Bailey K."/>
            <person name="Holub E."/>
            <person name="Studholme D.J."/>
            <person name="Maclean D."/>
            <person name="Jones J.D."/>
        </authorList>
    </citation>
    <scope>NUCLEOTIDE SEQUENCE</scope>
</reference>
<dbReference type="PROSITE" id="PS50158">
    <property type="entry name" value="ZF_CCHC"/>
    <property type="match status" value="1"/>
</dbReference>
<dbReference type="EMBL" id="FR824362">
    <property type="protein sequence ID" value="CCA25736.1"/>
    <property type="molecule type" value="Genomic_DNA"/>
</dbReference>
<dbReference type="SUPFAM" id="SSF57756">
    <property type="entry name" value="Retrovirus zinc finger-like domains"/>
    <property type="match status" value="1"/>
</dbReference>
<dbReference type="HOGENOM" id="CLU_647970_0_0_1"/>
<reference evidence="4" key="2">
    <citation type="submission" date="2011-02" db="EMBL/GenBank/DDBJ databases">
        <authorList>
            <person name="MacLean D."/>
        </authorList>
    </citation>
    <scope>NUCLEOTIDE SEQUENCE</scope>
</reference>
<feature type="domain" description="CCHC-type" evidence="3">
    <location>
        <begin position="372"/>
        <end position="387"/>
    </location>
</feature>
<gene>
    <name evidence="4" type="primary">AlNc14C317G10551</name>
    <name evidence="4" type="ORF">ALNC14_118800</name>
</gene>
<sequence length="424" mass="47662">MKSLLHLQLIAKAASGLCKDILTANEPNAHAETHVQAPAATHANDDGASMASSEVDGIARLLDLVPELKSDIRAHLSRIEDRRSEDDQASVVSAGSSTFRAYEKTHTGSARHHAAGQVHQRTKRLDDSQGTPIHPRRDTVYRPVPAQTNFSAQRPIQIRDPKLAIENFDGKEVYPGLGSGFGTWGKRFLRQINIAEDLSGCMWNDEIKMDVLRRHLTGKVGQHFHSQVDIWYNENPQVWCSMDRMNTKFGPRISKSQAFKFFSSKKKNVSWNDHMLYLMALSDAIRGAHDQLLESIAKFASPSSEFQSVLLARFNPQREDYIRQVEELLHFAQLNDPTVRLGNKPSVATVKTTGNGRYKNNSERQRKKPDACFKCGKKGPYKRDCKSEATKDFTLAVVRGIDATYHWILDRGSSRHLVTTSSQL</sequence>
<keyword evidence="1" id="KW-0862">Zinc</keyword>
<keyword evidence="1" id="KW-0479">Metal-binding</keyword>
<dbReference type="GO" id="GO:0008270">
    <property type="term" value="F:zinc ion binding"/>
    <property type="evidence" value="ECO:0007669"/>
    <property type="project" value="UniProtKB-KW"/>
</dbReference>
<dbReference type="InterPro" id="IPR036875">
    <property type="entry name" value="Znf_CCHC_sf"/>
</dbReference>
<evidence type="ECO:0000256" key="1">
    <source>
        <dbReference type="PROSITE-ProRule" id="PRU00047"/>
    </source>
</evidence>
<proteinExistence type="predicted"/>
<evidence type="ECO:0000313" key="4">
    <source>
        <dbReference type="EMBL" id="CCA25736.1"/>
    </source>
</evidence>
<evidence type="ECO:0000256" key="2">
    <source>
        <dbReference type="SAM" id="MobiDB-lite"/>
    </source>
</evidence>
<keyword evidence="1" id="KW-0863">Zinc-finger</keyword>
<organism evidence="4">
    <name type="scientific">Albugo laibachii Nc14</name>
    <dbReference type="NCBI Taxonomy" id="890382"/>
    <lineage>
        <taxon>Eukaryota</taxon>
        <taxon>Sar</taxon>
        <taxon>Stramenopiles</taxon>
        <taxon>Oomycota</taxon>
        <taxon>Peronosporomycetes</taxon>
        <taxon>Albuginales</taxon>
        <taxon>Albuginaceae</taxon>
        <taxon>Albugo</taxon>
    </lineage>
</organism>
<evidence type="ECO:0000259" key="3">
    <source>
        <dbReference type="PROSITE" id="PS50158"/>
    </source>
</evidence>
<name>F0WWB6_9STRA</name>
<dbReference type="InterPro" id="IPR001878">
    <property type="entry name" value="Znf_CCHC"/>
</dbReference>
<dbReference type="AlphaFoldDB" id="F0WWB6"/>
<accession>F0WWB6</accession>
<dbReference type="GO" id="GO:0003676">
    <property type="term" value="F:nucleic acid binding"/>
    <property type="evidence" value="ECO:0007669"/>
    <property type="project" value="InterPro"/>
</dbReference>
<feature type="region of interest" description="Disordered" evidence="2">
    <location>
        <begin position="103"/>
        <end position="139"/>
    </location>
</feature>
<protein>
    <submittedName>
        <fullName evidence="4">Mitochondrial Carrier (MC) Family putative</fullName>
    </submittedName>
</protein>